<dbReference type="GO" id="GO:0005506">
    <property type="term" value="F:iron ion binding"/>
    <property type="evidence" value="ECO:0007669"/>
    <property type="project" value="InterPro"/>
</dbReference>
<evidence type="ECO:0000256" key="9">
    <source>
        <dbReference type="ARBA" id="ARBA00023002"/>
    </source>
</evidence>
<protein>
    <submittedName>
        <fullName evidence="15">Cytochrome P450</fullName>
    </submittedName>
</protein>
<evidence type="ECO:0000313" key="16">
    <source>
        <dbReference type="Proteomes" id="UP000613580"/>
    </source>
</evidence>
<dbReference type="Pfam" id="PF00067">
    <property type="entry name" value="p450"/>
    <property type="match status" value="1"/>
</dbReference>
<evidence type="ECO:0000256" key="13">
    <source>
        <dbReference type="PIRSR" id="PIRSR602403-1"/>
    </source>
</evidence>
<feature type="binding site" description="axial binding residue" evidence="13">
    <location>
        <position position="454"/>
    </location>
    <ligand>
        <name>heme</name>
        <dbReference type="ChEBI" id="CHEBI:30413"/>
    </ligand>
    <ligandPart>
        <name>Fe</name>
        <dbReference type="ChEBI" id="CHEBI:18248"/>
    </ligandPart>
</feature>
<keyword evidence="5 13" id="KW-0349">Heme</keyword>
<proteinExistence type="inferred from homology"/>
<evidence type="ECO:0000256" key="6">
    <source>
        <dbReference type="ARBA" id="ARBA00022692"/>
    </source>
</evidence>
<keyword evidence="10 13" id="KW-0408">Iron</keyword>
<keyword evidence="7 13" id="KW-0479">Metal-binding</keyword>
<comment type="subcellular location">
    <subcellularLocation>
        <location evidence="2">Membrane</location>
    </subcellularLocation>
</comment>
<dbReference type="PRINTS" id="PR00385">
    <property type="entry name" value="P450"/>
</dbReference>
<dbReference type="InterPro" id="IPR036396">
    <property type="entry name" value="Cyt_P450_sf"/>
</dbReference>
<comment type="similarity">
    <text evidence="4 14">Belongs to the cytochrome P450 family.</text>
</comment>
<comment type="pathway">
    <text evidence="3">Secondary metabolite biosynthesis; terpenoid biosynthesis.</text>
</comment>
<sequence length="510" mass="57003">MDLSLSSSSWPLFAAASLLLLLARSLYHLASSRLRLRHVPGPSASSLIWGEEWNLYHNAPGSSYIPWTKTYGNVVKINGALGHPILCITDSRAISYILSLQPYGFPKPHGVRVWFQKTIGEGILYTEGKAAHERQRRLLAPAFSQHSVRDLVPIFHETSGKLAAQWSQIIDNAGAEEVEIEVTNWAGRFALETVARTAFSYQFNLLSGESSNLLEALDGLTNNEHNAASFYMRALFWIVPSILDIGKKGEMVRRTKSELGEVARKMWRDAKVADDSHDKSLMAQMLRADASSEKRMEEDEVVAQMRTILSAAYEPVSASIAWILYELAVNPEIQEQLRAEISASPSEPTLEELTSDFPILNAVISETLRLHPPILENHHQAEEDTIVPLSHPLPGSSDMHVLIPKGTILFIPVNVIQTNPDIWGPDAHLFRPKRWMDAQAKHNLFAFSDGPRSCIGKRFAQAELKALIVTLIRQYSVSCRYDIEAFQSFVVRPRVVGTPMSSLPLVVRRV</sequence>
<evidence type="ECO:0000256" key="7">
    <source>
        <dbReference type="ARBA" id="ARBA00022723"/>
    </source>
</evidence>
<dbReference type="Proteomes" id="UP000613580">
    <property type="component" value="Unassembled WGS sequence"/>
</dbReference>
<dbReference type="GO" id="GO:0016020">
    <property type="term" value="C:membrane"/>
    <property type="evidence" value="ECO:0007669"/>
    <property type="project" value="UniProtKB-SubCell"/>
</dbReference>
<dbReference type="InterPro" id="IPR002403">
    <property type="entry name" value="Cyt_P450_E_grp-IV"/>
</dbReference>
<dbReference type="OrthoDB" id="1470350at2759"/>
<organism evidence="15 16">
    <name type="scientific">Mycena chlorophos</name>
    <name type="common">Agaric fungus</name>
    <name type="synonym">Agaricus chlorophos</name>
    <dbReference type="NCBI Taxonomy" id="658473"/>
    <lineage>
        <taxon>Eukaryota</taxon>
        <taxon>Fungi</taxon>
        <taxon>Dikarya</taxon>
        <taxon>Basidiomycota</taxon>
        <taxon>Agaricomycotina</taxon>
        <taxon>Agaricomycetes</taxon>
        <taxon>Agaricomycetidae</taxon>
        <taxon>Agaricales</taxon>
        <taxon>Marasmiineae</taxon>
        <taxon>Mycenaceae</taxon>
        <taxon>Mycena</taxon>
    </lineage>
</organism>
<gene>
    <name evidence="15" type="ORF">HMN09_00597800</name>
</gene>
<evidence type="ECO:0000256" key="2">
    <source>
        <dbReference type="ARBA" id="ARBA00004370"/>
    </source>
</evidence>
<dbReference type="EMBL" id="JACAZE010000007">
    <property type="protein sequence ID" value="KAF7310550.1"/>
    <property type="molecule type" value="Genomic_DNA"/>
</dbReference>
<keyword evidence="12" id="KW-0472">Membrane</keyword>
<comment type="caution">
    <text evidence="15">The sequence shown here is derived from an EMBL/GenBank/DDBJ whole genome shotgun (WGS) entry which is preliminary data.</text>
</comment>
<dbReference type="InterPro" id="IPR017972">
    <property type="entry name" value="Cyt_P450_CS"/>
</dbReference>
<dbReference type="PROSITE" id="PS00086">
    <property type="entry name" value="CYTOCHROME_P450"/>
    <property type="match status" value="1"/>
</dbReference>
<evidence type="ECO:0000256" key="4">
    <source>
        <dbReference type="ARBA" id="ARBA00010617"/>
    </source>
</evidence>
<evidence type="ECO:0000256" key="8">
    <source>
        <dbReference type="ARBA" id="ARBA00022989"/>
    </source>
</evidence>
<keyword evidence="16" id="KW-1185">Reference proteome</keyword>
<dbReference type="PANTHER" id="PTHR24305:SF166">
    <property type="entry name" value="CYTOCHROME P450 12A4, MITOCHONDRIAL-RELATED"/>
    <property type="match status" value="1"/>
</dbReference>
<reference evidence="15" key="1">
    <citation type="submission" date="2020-05" db="EMBL/GenBank/DDBJ databases">
        <title>Mycena genomes resolve the evolution of fungal bioluminescence.</title>
        <authorList>
            <person name="Tsai I.J."/>
        </authorList>
    </citation>
    <scope>NUCLEOTIDE SEQUENCE</scope>
    <source>
        <strain evidence="15">110903Hualien_Pintung</strain>
    </source>
</reference>
<evidence type="ECO:0000313" key="15">
    <source>
        <dbReference type="EMBL" id="KAF7310550.1"/>
    </source>
</evidence>
<dbReference type="GO" id="GO:0004497">
    <property type="term" value="F:monooxygenase activity"/>
    <property type="evidence" value="ECO:0007669"/>
    <property type="project" value="UniProtKB-KW"/>
</dbReference>
<evidence type="ECO:0000256" key="11">
    <source>
        <dbReference type="ARBA" id="ARBA00023033"/>
    </source>
</evidence>
<evidence type="ECO:0000256" key="3">
    <source>
        <dbReference type="ARBA" id="ARBA00004721"/>
    </source>
</evidence>
<evidence type="ECO:0000256" key="12">
    <source>
        <dbReference type="ARBA" id="ARBA00023136"/>
    </source>
</evidence>
<dbReference type="Gene3D" id="1.10.630.10">
    <property type="entry name" value="Cytochrome P450"/>
    <property type="match status" value="1"/>
</dbReference>
<dbReference type="InterPro" id="IPR001128">
    <property type="entry name" value="Cyt_P450"/>
</dbReference>
<keyword evidence="8" id="KW-1133">Transmembrane helix</keyword>
<dbReference type="SUPFAM" id="SSF48264">
    <property type="entry name" value="Cytochrome P450"/>
    <property type="match status" value="1"/>
</dbReference>
<evidence type="ECO:0000256" key="14">
    <source>
        <dbReference type="RuleBase" id="RU000461"/>
    </source>
</evidence>
<name>A0A8H6T1Y2_MYCCL</name>
<dbReference type="GO" id="GO:0016705">
    <property type="term" value="F:oxidoreductase activity, acting on paired donors, with incorporation or reduction of molecular oxygen"/>
    <property type="evidence" value="ECO:0007669"/>
    <property type="project" value="InterPro"/>
</dbReference>
<dbReference type="PRINTS" id="PR00465">
    <property type="entry name" value="EP450IV"/>
</dbReference>
<accession>A0A8H6T1Y2</accession>
<keyword evidence="6" id="KW-0812">Transmembrane</keyword>
<evidence type="ECO:0000256" key="1">
    <source>
        <dbReference type="ARBA" id="ARBA00001971"/>
    </source>
</evidence>
<comment type="cofactor">
    <cofactor evidence="1 13">
        <name>heme</name>
        <dbReference type="ChEBI" id="CHEBI:30413"/>
    </cofactor>
</comment>
<keyword evidence="11 14" id="KW-0503">Monooxygenase</keyword>
<dbReference type="InterPro" id="IPR050121">
    <property type="entry name" value="Cytochrome_P450_monoxygenase"/>
</dbReference>
<dbReference type="AlphaFoldDB" id="A0A8H6T1Y2"/>
<dbReference type="PANTHER" id="PTHR24305">
    <property type="entry name" value="CYTOCHROME P450"/>
    <property type="match status" value="1"/>
</dbReference>
<dbReference type="GO" id="GO:0020037">
    <property type="term" value="F:heme binding"/>
    <property type="evidence" value="ECO:0007669"/>
    <property type="project" value="InterPro"/>
</dbReference>
<keyword evidence="9 14" id="KW-0560">Oxidoreductase</keyword>
<evidence type="ECO:0000256" key="5">
    <source>
        <dbReference type="ARBA" id="ARBA00022617"/>
    </source>
</evidence>
<evidence type="ECO:0000256" key="10">
    <source>
        <dbReference type="ARBA" id="ARBA00023004"/>
    </source>
</evidence>